<proteinExistence type="predicted"/>
<evidence type="ECO:0000313" key="3">
    <source>
        <dbReference type="Proteomes" id="UP000275652"/>
    </source>
</evidence>
<sequence length="123" mass="12958">MFLGGSLSIFGDHLFLLSINIAVIIWGTVSMEVAVRARVFDEIPKEYQVHAHACGSIWHSVGVALGMVLVGGGAKVVYGDQITEDVMLFTCGIVVTAILVTVGVSMCTLSPSKCAVCSISLPM</sequence>
<name>A0A9X8H5Q7_APHAT</name>
<feature type="transmembrane region" description="Helical" evidence="1">
    <location>
        <begin position="56"/>
        <end position="74"/>
    </location>
</feature>
<accession>A0A9X8H5Q7</accession>
<gene>
    <name evidence="2" type="ORF">DYB28_014571</name>
</gene>
<evidence type="ECO:0000313" key="2">
    <source>
        <dbReference type="EMBL" id="RLO02232.1"/>
    </source>
</evidence>
<keyword evidence="1" id="KW-0472">Membrane</keyword>
<dbReference type="AlphaFoldDB" id="A0A9X8H5Q7"/>
<keyword evidence="1" id="KW-1133">Transmembrane helix</keyword>
<keyword evidence="1" id="KW-0812">Transmembrane</keyword>
<comment type="caution">
    <text evidence="2">The sequence shown here is derived from an EMBL/GenBank/DDBJ whole genome shotgun (WGS) entry which is preliminary data.</text>
</comment>
<evidence type="ECO:0000256" key="1">
    <source>
        <dbReference type="SAM" id="Phobius"/>
    </source>
</evidence>
<feature type="transmembrane region" description="Helical" evidence="1">
    <location>
        <begin position="86"/>
        <end position="109"/>
    </location>
</feature>
<feature type="transmembrane region" description="Helical" evidence="1">
    <location>
        <begin position="14"/>
        <end position="35"/>
    </location>
</feature>
<dbReference type="Proteomes" id="UP000275652">
    <property type="component" value="Unassembled WGS sequence"/>
</dbReference>
<dbReference type="EMBL" id="QUTI01034114">
    <property type="protein sequence ID" value="RLO02232.1"/>
    <property type="molecule type" value="Genomic_DNA"/>
</dbReference>
<reference evidence="2 3" key="1">
    <citation type="journal article" date="2018" name="J. Invertebr. Pathol.">
        <title>New genotyping method for the causative agent of crayfish plague (Aphanomyces astaci) based on whole genome data.</title>
        <authorList>
            <person name="Minardi D."/>
            <person name="Studholme D.J."/>
            <person name="van der Giezen M."/>
            <person name="Pretto T."/>
            <person name="Oidtmann B."/>
        </authorList>
    </citation>
    <scope>NUCLEOTIDE SEQUENCE [LARGE SCALE GENOMIC DNA]</scope>
    <source>
        <strain evidence="2 3">KB13</strain>
    </source>
</reference>
<protein>
    <submittedName>
        <fullName evidence="2">Uncharacterized protein</fullName>
    </submittedName>
</protein>
<organism evidence="2 3">
    <name type="scientific">Aphanomyces astaci</name>
    <name type="common">Crayfish plague agent</name>
    <dbReference type="NCBI Taxonomy" id="112090"/>
    <lineage>
        <taxon>Eukaryota</taxon>
        <taxon>Sar</taxon>
        <taxon>Stramenopiles</taxon>
        <taxon>Oomycota</taxon>
        <taxon>Saprolegniomycetes</taxon>
        <taxon>Saprolegniales</taxon>
        <taxon>Verrucalvaceae</taxon>
        <taxon>Aphanomyces</taxon>
    </lineage>
</organism>